<feature type="domain" description="SLH" evidence="2">
    <location>
        <begin position="435"/>
        <end position="488"/>
    </location>
</feature>
<evidence type="ECO:0000313" key="4">
    <source>
        <dbReference type="Proteomes" id="UP001169242"/>
    </source>
</evidence>
<proteinExistence type="predicted"/>
<name>A0AA42J2G3_9FIRM</name>
<dbReference type="PANTHER" id="PTHR43308:SF5">
    <property type="entry name" value="S-LAYER PROTEIN _ PEPTIDOGLYCAN ENDO-BETA-N-ACETYLGLUCOSAMINIDASE"/>
    <property type="match status" value="1"/>
</dbReference>
<dbReference type="Pfam" id="PF00395">
    <property type="entry name" value="SLH"/>
    <property type="match status" value="3"/>
</dbReference>
<dbReference type="Proteomes" id="UP001169242">
    <property type="component" value="Unassembled WGS sequence"/>
</dbReference>
<reference evidence="3" key="1">
    <citation type="journal article" date="2023" name="Int. J. Syst. Evol. Microbiol.">
        <title>&lt;i&gt;Holtiella tumoricola&lt;/i&gt; gen. nov. sp. nov., isolated from a human clinical sample.</title>
        <authorList>
            <person name="Allen-Vercoe E."/>
            <person name="Daigneault M.C."/>
            <person name="Vancuren S.J."/>
            <person name="Cochrane K."/>
            <person name="O'Neal L.L."/>
            <person name="Sankaranarayanan K."/>
            <person name="Lawson P.A."/>
        </authorList>
    </citation>
    <scope>NUCLEOTIDE SEQUENCE</scope>
    <source>
        <strain evidence="3">CC70A</strain>
    </source>
</reference>
<sequence>MKYQKHFKILLSLAMTTPVVFVPITNVYAGNETVSLGETGYIYDATETRETPYEEDGMDTSLYTDPYYTSDTYLETPHPDYLFTPEYPHSEYPPTPGYTHETEYPYTPGYTHETEYSPTPGYTHEAEYPYNSEYIHEAEYPYTMGEHFIPNTHNEIDNTYSNYSHSGLTTSEVYGNDKSTYEVSKEKSVDNKTVKMESNEAKVVPTPAAEAVKPAKAEAKVEPKAESKVQPKVEAKVEGKVQPKVEAKTEGKVQPKVEAKVESKVESKTESKAETIVEKVKPATEEVKVVSKHIEIKDVVAESEIEAVMGKLTDVTSTKAPYDAIKKVMTKGLMQGYKDNSFKPEKEITRAEAAQVLAKLIAEPVQKEVKGLKDITPNKWFYNAVQRCVDAKIMVGYEDNSFRPNGTITKAEILVAVSNLQKVEPLGKEAADKVLAKYKDNASIPVWAKGYVAALIESGMIQELNDTLDVTSPLTREQMAVILSQIIK</sequence>
<dbReference type="InterPro" id="IPR051465">
    <property type="entry name" value="Cell_Envelope_Struct_Comp"/>
</dbReference>
<organism evidence="3 4">
    <name type="scientific">Holtiella tumoricola</name>
    <dbReference type="NCBI Taxonomy" id="3018743"/>
    <lineage>
        <taxon>Bacteria</taxon>
        <taxon>Bacillati</taxon>
        <taxon>Bacillota</taxon>
        <taxon>Clostridia</taxon>
        <taxon>Lachnospirales</taxon>
        <taxon>Cellulosilyticaceae</taxon>
        <taxon>Holtiella</taxon>
    </lineage>
</organism>
<evidence type="ECO:0000256" key="1">
    <source>
        <dbReference type="ARBA" id="ARBA00022737"/>
    </source>
</evidence>
<comment type="caution">
    <text evidence="3">The sequence shown here is derived from an EMBL/GenBank/DDBJ whole genome shotgun (WGS) entry which is preliminary data.</text>
</comment>
<feature type="domain" description="SLH" evidence="2">
    <location>
        <begin position="368"/>
        <end position="431"/>
    </location>
</feature>
<dbReference type="RefSeq" id="WP_271013046.1">
    <property type="nucleotide sequence ID" value="NZ_JAQIFT010000061.1"/>
</dbReference>
<dbReference type="AlphaFoldDB" id="A0AA42J2G3"/>
<evidence type="ECO:0000259" key="2">
    <source>
        <dbReference type="PROSITE" id="PS51272"/>
    </source>
</evidence>
<keyword evidence="1" id="KW-0677">Repeat</keyword>
<feature type="domain" description="SLH" evidence="2">
    <location>
        <begin position="308"/>
        <end position="367"/>
    </location>
</feature>
<dbReference type="PANTHER" id="PTHR43308">
    <property type="entry name" value="OUTER MEMBRANE PROTEIN ALPHA-RELATED"/>
    <property type="match status" value="1"/>
</dbReference>
<evidence type="ECO:0000313" key="3">
    <source>
        <dbReference type="EMBL" id="MDA3733158.1"/>
    </source>
</evidence>
<accession>A0AA42J2G3</accession>
<dbReference type="EMBL" id="JAQIFT010000061">
    <property type="protein sequence ID" value="MDA3733158.1"/>
    <property type="molecule type" value="Genomic_DNA"/>
</dbReference>
<protein>
    <submittedName>
        <fullName evidence="3">S-layer homology domain-containing protein</fullName>
    </submittedName>
</protein>
<dbReference type="InterPro" id="IPR001119">
    <property type="entry name" value="SLH_dom"/>
</dbReference>
<keyword evidence="4" id="KW-1185">Reference proteome</keyword>
<dbReference type="PROSITE" id="PS51272">
    <property type="entry name" value="SLH"/>
    <property type="match status" value="3"/>
</dbReference>
<gene>
    <name evidence="3" type="ORF">PBV87_16905</name>
</gene>